<accession>A0A2R4ME60</accession>
<dbReference type="KEGG" id="mmyr:MXMO3_01709"/>
<dbReference type="AlphaFoldDB" id="A0A2R4ME60"/>
<reference evidence="1 2" key="1">
    <citation type="submission" date="2017-05" db="EMBL/GenBank/DDBJ databases">
        <title>Genome Analysis of Maritalea myrionectae HL2708#5.</title>
        <authorList>
            <consortium name="Cotde Inc.-PKNU"/>
            <person name="Jang D."/>
            <person name="Oh H.-M."/>
        </authorList>
    </citation>
    <scope>NUCLEOTIDE SEQUENCE [LARGE SCALE GENOMIC DNA]</scope>
    <source>
        <strain evidence="1 2">HL2708#5</strain>
    </source>
</reference>
<dbReference type="Proteomes" id="UP000258927">
    <property type="component" value="Chromosome"/>
</dbReference>
<dbReference type="EMBL" id="CP021330">
    <property type="protein sequence ID" value="AVX04235.1"/>
    <property type="molecule type" value="Genomic_DNA"/>
</dbReference>
<proteinExistence type="predicted"/>
<evidence type="ECO:0000313" key="1">
    <source>
        <dbReference type="EMBL" id="AVX04235.1"/>
    </source>
</evidence>
<evidence type="ECO:0000313" key="2">
    <source>
        <dbReference type="Proteomes" id="UP000258927"/>
    </source>
</evidence>
<name>A0A2R4ME60_9HYPH</name>
<organism evidence="1 2">
    <name type="scientific">Maritalea myrionectae</name>
    <dbReference type="NCBI Taxonomy" id="454601"/>
    <lineage>
        <taxon>Bacteria</taxon>
        <taxon>Pseudomonadati</taxon>
        <taxon>Pseudomonadota</taxon>
        <taxon>Alphaproteobacteria</taxon>
        <taxon>Hyphomicrobiales</taxon>
        <taxon>Devosiaceae</taxon>
        <taxon>Maritalea</taxon>
    </lineage>
</organism>
<protein>
    <submittedName>
        <fullName evidence="1">Uncharacterized protein</fullName>
    </submittedName>
</protein>
<sequence>MTKDFKRLPSSAIRNTADYSRAHYHVNVGNDVTLEDLLKPVFWSHHDGLLLPGTLIDVLSSDFSLDVQLRVISNVDRIVKVRVLRENIQEGRNSRDDLEAAEAIVENLPEGYKITHSNRWGYAVDLDIDGKASGIAKSLETKEQAVKAAQAHFKEMNGETDSDE</sequence>
<gene>
    <name evidence="1" type="ORF">MXMO3_01709</name>
</gene>
<dbReference type="RefSeq" id="WP_162889190.1">
    <property type="nucleotide sequence ID" value="NZ_CP021330.1"/>
</dbReference>
<keyword evidence="2" id="KW-1185">Reference proteome</keyword>